<dbReference type="EMBL" id="LXPE01000008">
    <property type="protein sequence ID" value="OBA27553.1"/>
    <property type="molecule type" value="Genomic_DNA"/>
</dbReference>
<dbReference type="FunFam" id="3.40.1390.30:FF:000001">
    <property type="entry name" value="GTP cyclohydrolase 1 type 2"/>
    <property type="match status" value="1"/>
</dbReference>
<feature type="binding site" evidence="2">
    <location>
        <position position="80"/>
    </location>
    <ligand>
        <name>a divalent metal cation</name>
        <dbReference type="ChEBI" id="CHEBI:60240"/>
        <label>1</label>
    </ligand>
</feature>
<organism evidence="3 4">
    <name type="scientific">Hanseniaspora valbyensis NRRL Y-1626</name>
    <dbReference type="NCBI Taxonomy" id="766949"/>
    <lineage>
        <taxon>Eukaryota</taxon>
        <taxon>Fungi</taxon>
        <taxon>Dikarya</taxon>
        <taxon>Ascomycota</taxon>
        <taxon>Saccharomycotina</taxon>
        <taxon>Saccharomycetes</taxon>
        <taxon>Saccharomycodales</taxon>
        <taxon>Saccharomycodaceae</taxon>
        <taxon>Hanseniaspora</taxon>
    </lineage>
</organism>
<dbReference type="PANTHER" id="PTHR13799:SF13">
    <property type="entry name" value="NIF3-LIKE PROTEIN 1"/>
    <property type="match status" value="1"/>
</dbReference>
<feature type="binding site" evidence="2">
    <location>
        <position position="252"/>
    </location>
    <ligand>
        <name>a divalent metal cation</name>
        <dbReference type="ChEBI" id="CHEBI:60240"/>
        <label>1</label>
    </ligand>
</feature>
<feature type="binding site" evidence="2">
    <location>
        <position position="248"/>
    </location>
    <ligand>
        <name>a divalent metal cation</name>
        <dbReference type="ChEBI" id="CHEBI:60240"/>
        <label>1</label>
    </ligand>
</feature>
<comment type="similarity">
    <text evidence="1">Belongs to the GTP cyclohydrolase I type 2/NIF3 family.</text>
</comment>
<dbReference type="Gene3D" id="3.40.1390.30">
    <property type="entry name" value="NIF3 (NGG1p interacting factor 3)-like"/>
    <property type="match status" value="1"/>
</dbReference>
<evidence type="ECO:0000256" key="1">
    <source>
        <dbReference type="ARBA" id="ARBA00006964"/>
    </source>
</evidence>
<evidence type="ECO:0000313" key="3">
    <source>
        <dbReference type="EMBL" id="OBA27553.1"/>
    </source>
</evidence>
<dbReference type="InterPro" id="IPR002678">
    <property type="entry name" value="DUF34/NIF3"/>
</dbReference>
<sequence>MSKISNNQLQALVKVITKAYPKAYADNKWDNTGLLINSALSNNSTVFTSQKQKVLLTIDLTKEVCQEAIDKKVDLILAYHPFIFPKWNAINETTQHESAIKLIQNGISVYSPHTAVDAVKNGMNDMLIDILKGDVKADVVAIEQSKASEDPVEGFGRVFQSDKEQNLSDTLDRIKKNLGINHLQIAIPSEYKKLSDFHFKSGAVCAGSGASVFNGLKSKVELILTGEMSHHDALRYKQQGTCVIVVNHSNSERAYLSRTMKCLLDSLSKEADLDVEWVVSETDIDPLQVY</sequence>
<keyword evidence="2" id="KW-0479">Metal-binding</keyword>
<reference evidence="4" key="1">
    <citation type="journal article" date="2016" name="Proc. Natl. Acad. Sci. U.S.A.">
        <title>Comparative genomics of biotechnologically important yeasts.</title>
        <authorList>
            <person name="Riley R."/>
            <person name="Haridas S."/>
            <person name="Wolfe K.H."/>
            <person name="Lopes M.R."/>
            <person name="Hittinger C.T."/>
            <person name="Goeker M."/>
            <person name="Salamov A.A."/>
            <person name="Wisecaver J.H."/>
            <person name="Long T.M."/>
            <person name="Calvey C.H."/>
            <person name="Aerts A.L."/>
            <person name="Barry K.W."/>
            <person name="Choi C."/>
            <person name="Clum A."/>
            <person name="Coughlan A.Y."/>
            <person name="Deshpande S."/>
            <person name="Douglass A.P."/>
            <person name="Hanson S.J."/>
            <person name="Klenk H.-P."/>
            <person name="LaButti K.M."/>
            <person name="Lapidus A."/>
            <person name="Lindquist E.A."/>
            <person name="Lipzen A.M."/>
            <person name="Meier-Kolthoff J.P."/>
            <person name="Ohm R.A."/>
            <person name="Otillar R.P."/>
            <person name="Pangilinan J.L."/>
            <person name="Peng Y."/>
            <person name="Rokas A."/>
            <person name="Rosa C.A."/>
            <person name="Scheuner C."/>
            <person name="Sibirny A.A."/>
            <person name="Slot J.C."/>
            <person name="Stielow J.B."/>
            <person name="Sun H."/>
            <person name="Kurtzman C.P."/>
            <person name="Blackwell M."/>
            <person name="Grigoriev I.V."/>
            <person name="Jeffries T.W."/>
        </authorList>
    </citation>
    <scope>NUCLEOTIDE SEQUENCE [LARGE SCALE GENOMIC DNA]</scope>
    <source>
        <strain evidence="4">NRRL Y-1626</strain>
    </source>
</reference>
<dbReference type="SUPFAM" id="SSF102705">
    <property type="entry name" value="NIF3 (NGG1p interacting factor 3)-like"/>
    <property type="match status" value="1"/>
</dbReference>
<protein>
    <recommendedName>
        <fullName evidence="5">NGG1p interacting factor 3</fullName>
    </recommendedName>
</protein>
<dbReference type="Proteomes" id="UP000092321">
    <property type="component" value="Unassembled WGS sequence"/>
</dbReference>
<gene>
    <name evidence="3" type="ORF">HANVADRAFT_48206</name>
</gene>
<dbReference type="InterPro" id="IPR036069">
    <property type="entry name" value="DUF34/NIF3_sf"/>
</dbReference>
<name>A0A1B7TFQ0_9ASCO</name>
<dbReference type="GO" id="GO:0005739">
    <property type="term" value="C:mitochondrion"/>
    <property type="evidence" value="ECO:0007669"/>
    <property type="project" value="TreeGrafter"/>
</dbReference>
<accession>A0A1B7TFQ0</accession>
<dbReference type="OrthoDB" id="3345469at2759"/>
<dbReference type="GO" id="GO:0046872">
    <property type="term" value="F:metal ion binding"/>
    <property type="evidence" value="ECO:0007669"/>
    <property type="project" value="UniProtKB-KW"/>
</dbReference>
<proteinExistence type="inferred from homology"/>
<dbReference type="PANTHER" id="PTHR13799">
    <property type="entry name" value="NGG1 INTERACTING FACTOR 3"/>
    <property type="match status" value="1"/>
</dbReference>
<keyword evidence="4" id="KW-1185">Reference proteome</keyword>
<evidence type="ECO:0000313" key="4">
    <source>
        <dbReference type="Proteomes" id="UP000092321"/>
    </source>
</evidence>
<feature type="binding site" evidence="2">
    <location>
        <position position="117"/>
    </location>
    <ligand>
        <name>a divalent metal cation</name>
        <dbReference type="ChEBI" id="CHEBI:60240"/>
        <label>1</label>
    </ligand>
</feature>
<dbReference type="AlphaFoldDB" id="A0A1B7TFQ0"/>
<evidence type="ECO:0008006" key="5">
    <source>
        <dbReference type="Google" id="ProtNLM"/>
    </source>
</evidence>
<comment type="caution">
    <text evidence="3">The sequence shown here is derived from an EMBL/GenBank/DDBJ whole genome shotgun (WGS) entry which is preliminary data.</text>
</comment>
<dbReference type="NCBIfam" id="TIGR00486">
    <property type="entry name" value="YbgI_SA1388"/>
    <property type="match status" value="1"/>
</dbReference>
<dbReference type="Pfam" id="PF01784">
    <property type="entry name" value="DUF34_NIF3"/>
    <property type="match status" value="1"/>
</dbReference>
<evidence type="ECO:0000256" key="2">
    <source>
        <dbReference type="PIRSR" id="PIRSR602678-1"/>
    </source>
</evidence>